<dbReference type="InterPro" id="IPR013196">
    <property type="entry name" value="HTH_11"/>
</dbReference>
<accession>A0A0V8D4G6</accession>
<evidence type="ECO:0000259" key="3">
    <source>
        <dbReference type="SMART" id="SM00420"/>
    </source>
</evidence>
<name>A0A0V8D4G6_LACLL</name>
<evidence type="ECO:0000313" key="4">
    <source>
        <dbReference type="EMBL" id="KSU08293.1"/>
    </source>
</evidence>
<evidence type="ECO:0000313" key="5">
    <source>
        <dbReference type="Proteomes" id="UP000053058"/>
    </source>
</evidence>
<evidence type="ECO:0000256" key="1">
    <source>
        <dbReference type="ARBA" id="ARBA00023015"/>
    </source>
</evidence>
<dbReference type="RefSeq" id="WP_058218935.1">
    <property type="nucleotide sequence ID" value="NZ_LKLN01000005.1"/>
</dbReference>
<gene>
    <name evidence="4" type="ORF">KF282_0092</name>
</gene>
<protein>
    <submittedName>
        <fullName evidence="4">Transcriptional regulator DeoR family</fullName>
    </submittedName>
</protein>
<dbReference type="SUPFAM" id="SSF46785">
    <property type="entry name" value="Winged helix' DNA-binding domain"/>
    <property type="match status" value="1"/>
</dbReference>
<dbReference type="Pfam" id="PF13280">
    <property type="entry name" value="WYL"/>
    <property type="match status" value="1"/>
</dbReference>
<keyword evidence="2" id="KW-0804">Transcription</keyword>
<dbReference type="PROSITE" id="PS52050">
    <property type="entry name" value="WYL"/>
    <property type="match status" value="1"/>
</dbReference>
<dbReference type="PANTHER" id="PTHR34580">
    <property type="match status" value="1"/>
</dbReference>
<dbReference type="PANTHER" id="PTHR34580:SF9">
    <property type="entry name" value="SLL5097 PROTEIN"/>
    <property type="match status" value="1"/>
</dbReference>
<reference evidence="5" key="1">
    <citation type="submission" date="2015-10" db="EMBL/GenBank/DDBJ databases">
        <title>Draft Genome Sequences of 11 Lactococcus lactis subspecies cremoris strains.</title>
        <authorList>
            <person name="Wels M."/>
            <person name="Backus L."/>
            <person name="Boekhorst J."/>
            <person name="Dijkstra A."/>
            <person name="Beerthuizen M."/>
            <person name="Kelly W."/>
            <person name="Siezen R."/>
            <person name="Bachmann H."/>
            <person name="Van Hijum S."/>
        </authorList>
    </citation>
    <scope>NUCLEOTIDE SEQUENCE [LARGE SCALE GENOMIC DNA]</scope>
    <source>
        <strain evidence="5">KF282</strain>
    </source>
</reference>
<dbReference type="Pfam" id="PF25583">
    <property type="entry name" value="WCX"/>
    <property type="match status" value="1"/>
</dbReference>
<dbReference type="AlphaFoldDB" id="A0A0V8D4G6"/>
<dbReference type="InterPro" id="IPR026881">
    <property type="entry name" value="WYL_dom"/>
</dbReference>
<dbReference type="EMBL" id="LKLN01000005">
    <property type="protein sequence ID" value="KSU08293.1"/>
    <property type="molecule type" value="Genomic_DNA"/>
</dbReference>
<proteinExistence type="predicted"/>
<dbReference type="InterPro" id="IPR036390">
    <property type="entry name" value="WH_DNA-bd_sf"/>
</dbReference>
<keyword evidence="1" id="KW-0805">Transcription regulation</keyword>
<comment type="caution">
    <text evidence="4">The sequence shown here is derived from an EMBL/GenBank/DDBJ whole genome shotgun (WGS) entry which is preliminary data.</text>
</comment>
<dbReference type="GO" id="GO:0003700">
    <property type="term" value="F:DNA-binding transcription factor activity"/>
    <property type="evidence" value="ECO:0007669"/>
    <property type="project" value="InterPro"/>
</dbReference>
<organism evidence="4 5">
    <name type="scientific">Lactococcus lactis subsp. lactis</name>
    <name type="common">Streptococcus lactis</name>
    <dbReference type="NCBI Taxonomy" id="1360"/>
    <lineage>
        <taxon>Bacteria</taxon>
        <taxon>Bacillati</taxon>
        <taxon>Bacillota</taxon>
        <taxon>Bacilli</taxon>
        <taxon>Lactobacillales</taxon>
        <taxon>Streptococcaceae</taxon>
        <taxon>Lactococcus</taxon>
    </lineage>
</organism>
<dbReference type="InterPro" id="IPR001034">
    <property type="entry name" value="DeoR_HTH"/>
</dbReference>
<dbReference type="PATRIC" id="fig|1360.105.peg.1855"/>
<dbReference type="SMART" id="SM00420">
    <property type="entry name" value="HTH_DEOR"/>
    <property type="match status" value="1"/>
</dbReference>
<dbReference type="InterPro" id="IPR057727">
    <property type="entry name" value="WCX_dom"/>
</dbReference>
<evidence type="ECO:0000256" key="2">
    <source>
        <dbReference type="ARBA" id="ARBA00023163"/>
    </source>
</evidence>
<dbReference type="InterPro" id="IPR036388">
    <property type="entry name" value="WH-like_DNA-bd_sf"/>
</dbReference>
<sequence length="310" mass="36977">MKKTERIQQELFFLNGKSQFNLKEVMDEFNISKRTALRDIQELERLGLPIYSEYGRWGGYQILKNSLLPPIYFTEEEILAIFYSLQILNLLKELPFGNSHKNIQKKLLYTFNVEKQERIVQMMDTIQYDGIEQVAVNHNLEQLAGNILKKEIVKINYNRYETQDKVILPSKLTMMNGYWYCIAFDVDKKEWRSYRCDYIENIIIKETDQKVFSPDYLKDSYIFQQSTYRTIPFKVKVSKLGKEKFLRKHFSNMSLKSIKNDDYIIGKFNESELSFLTNYFLGFGEHIKILEPEQLKEAYVNKLHDILDSY</sequence>
<feature type="domain" description="HTH deoR-type" evidence="3">
    <location>
        <begin position="6"/>
        <end position="62"/>
    </location>
</feature>
<dbReference type="Proteomes" id="UP000053058">
    <property type="component" value="Unassembled WGS sequence"/>
</dbReference>
<dbReference type="Gene3D" id="1.10.10.10">
    <property type="entry name" value="Winged helix-like DNA-binding domain superfamily/Winged helix DNA-binding domain"/>
    <property type="match status" value="1"/>
</dbReference>
<dbReference type="InterPro" id="IPR051534">
    <property type="entry name" value="CBASS_pafABC_assoc_protein"/>
</dbReference>
<dbReference type="Pfam" id="PF08279">
    <property type="entry name" value="HTH_11"/>
    <property type="match status" value="1"/>
</dbReference>